<name>A0A284RZ28_ARMOS</name>
<dbReference type="AlphaFoldDB" id="A0A284RZ28"/>
<protein>
    <submittedName>
        <fullName evidence="1">Uncharacterized protein</fullName>
    </submittedName>
</protein>
<evidence type="ECO:0000313" key="1">
    <source>
        <dbReference type="EMBL" id="SJL13970.1"/>
    </source>
</evidence>
<evidence type="ECO:0000313" key="2">
    <source>
        <dbReference type="Proteomes" id="UP000219338"/>
    </source>
</evidence>
<sequence length="47" mass="5062">MPNLCLNAAIVAGEAHMPRDALFNKKVHPVDLLLASVVKPPHPLPLL</sequence>
<accession>A0A284RZ28</accession>
<keyword evidence="2" id="KW-1185">Reference proteome</keyword>
<dbReference type="Proteomes" id="UP000219338">
    <property type="component" value="Unassembled WGS sequence"/>
</dbReference>
<proteinExistence type="predicted"/>
<organism evidence="1 2">
    <name type="scientific">Armillaria ostoyae</name>
    <name type="common">Armillaria root rot fungus</name>
    <dbReference type="NCBI Taxonomy" id="47428"/>
    <lineage>
        <taxon>Eukaryota</taxon>
        <taxon>Fungi</taxon>
        <taxon>Dikarya</taxon>
        <taxon>Basidiomycota</taxon>
        <taxon>Agaricomycotina</taxon>
        <taxon>Agaricomycetes</taxon>
        <taxon>Agaricomycetidae</taxon>
        <taxon>Agaricales</taxon>
        <taxon>Marasmiineae</taxon>
        <taxon>Physalacriaceae</taxon>
        <taxon>Armillaria</taxon>
    </lineage>
</organism>
<gene>
    <name evidence="1" type="ORF">ARMOST_17422</name>
</gene>
<dbReference type="EMBL" id="FUEG01000022">
    <property type="protein sequence ID" value="SJL13970.1"/>
    <property type="molecule type" value="Genomic_DNA"/>
</dbReference>
<reference evidence="2" key="1">
    <citation type="journal article" date="2017" name="Nat. Ecol. Evol.">
        <title>Genome expansion and lineage-specific genetic innovations in the forest pathogenic fungi Armillaria.</title>
        <authorList>
            <person name="Sipos G."/>
            <person name="Prasanna A.N."/>
            <person name="Walter M.C."/>
            <person name="O'Connor E."/>
            <person name="Balint B."/>
            <person name="Krizsan K."/>
            <person name="Kiss B."/>
            <person name="Hess J."/>
            <person name="Varga T."/>
            <person name="Slot J."/>
            <person name="Riley R."/>
            <person name="Boka B."/>
            <person name="Rigling D."/>
            <person name="Barry K."/>
            <person name="Lee J."/>
            <person name="Mihaltcheva S."/>
            <person name="LaButti K."/>
            <person name="Lipzen A."/>
            <person name="Waldron R."/>
            <person name="Moloney N.M."/>
            <person name="Sperisen C."/>
            <person name="Kredics L."/>
            <person name="Vagvoelgyi C."/>
            <person name="Patrignani A."/>
            <person name="Fitzpatrick D."/>
            <person name="Nagy I."/>
            <person name="Doyle S."/>
            <person name="Anderson J.B."/>
            <person name="Grigoriev I.V."/>
            <person name="Gueldener U."/>
            <person name="Muensterkoetter M."/>
            <person name="Nagy L.G."/>
        </authorList>
    </citation>
    <scope>NUCLEOTIDE SEQUENCE [LARGE SCALE GENOMIC DNA]</scope>
    <source>
        <strain evidence="2">C18/9</strain>
    </source>
</reference>